<keyword evidence="3" id="KW-1185">Reference proteome</keyword>
<name>A0AAV1KAS1_9NEOP</name>
<feature type="compositionally biased region" description="Polar residues" evidence="1">
    <location>
        <begin position="578"/>
        <end position="588"/>
    </location>
</feature>
<evidence type="ECO:0000313" key="3">
    <source>
        <dbReference type="Proteomes" id="UP001314205"/>
    </source>
</evidence>
<evidence type="ECO:0000256" key="1">
    <source>
        <dbReference type="SAM" id="MobiDB-lite"/>
    </source>
</evidence>
<dbReference type="AlphaFoldDB" id="A0AAV1KAS1"/>
<dbReference type="EMBL" id="CAVLGL010000013">
    <property type="protein sequence ID" value="CAK1580103.1"/>
    <property type="molecule type" value="Genomic_DNA"/>
</dbReference>
<accession>A0AAV1KAS1</accession>
<organism evidence="2 3">
    <name type="scientific">Parnassius mnemosyne</name>
    <name type="common">clouded apollo</name>
    <dbReference type="NCBI Taxonomy" id="213953"/>
    <lineage>
        <taxon>Eukaryota</taxon>
        <taxon>Metazoa</taxon>
        <taxon>Ecdysozoa</taxon>
        <taxon>Arthropoda</taxon>
        <taxon>Hexapoda</taxon>
        <taxon>Insecta</taxon>
        <taxon>Pterygota</taxon>
        <taxon>Neoptera</taxon>
        <taxon>Endopterygota</taxon>
        <taxon>Lepidoptera</taxon>
        <taxon>Glossata</taxon>
        <taxon>Ditrysia</taxon>
        <taxon>Papilionoidea</taxon>
        <taxon>Papilionidae</taxon>
        <taxon>Parnassiinae</taxon>
        <taxon>Parnassini</taxon>
        <taxon>Parnassius</taxon>
        <taxon>Driopa</taxon>
    </lineage>
</organism>
<comment type="caution">
    <text evidence="2">The sequence shown here is derived from an EMBL/GenBank/DDBJ whole genome shotgun (WGS) entry which is preliminary data.</text>
</comment>
<feature type="region of interest" description="Disordered" evidence="1">
    <location>
        <begin position="524"/>
        <end position="588"/>
    </location>
</feature>
<gene>
    <name evidence="2" type="ORF">PARMNEM_LOCUS1953</name>
</gene>
<protein>
    <submittedName>
        <fullName evidence="2">Uncharacterized protein</fullName>
    </submittedName>
</protein>
<dbReference type="Proteomes" id="UP001314205">
    <property type="component" value="Unassembled WGS sequence"/>
</dbReference>
<sequence length="716" mass="82754">MENKQPPFKNKLLHTTEEKFVRKIDYDSLNQISSDSLNNHLYLDLEIIQNRPIDLKPSQKVLVSIKPRSHGIKTLYIAEKDRFNTKKRSHKTGSRLAIGDHVSLPTRKLIDTTFIDSILKISLFTDTNNYNFVDSANCEDNESDVLTYKYSNNQESSTSQNKRSYSGILSKCLDSVSLCQECNLSNRQIVSNEKCYLYAQPHQIMNLPKINKLAENQNKTQKVDKETVTATKSSSEDILISTRIIKKLQKRINYLERKILKQEMVFRSIDPNLTTSSSDEEMKENIMRSVSITNPPGCSYIEQYSHIPETSAFQRYTQQSTSASVNKATNIAKGHNSEQYGRDFTAYDGITARGRRQSSSVPGKRDDIPKMAAERVHKIRHKLNPVRDYRLMDTVHYLAQGEFAPRDDGIKLTPSREAVLSDIIWEDVCRTHWPNARLGRRQHSDRYNSRFELQRLIDNLLRERVAHVERRRRRHYRIVKLNHRHESCRPVGKTGDIIVASHKSRQSIEDRDIPVANKKIASAVLTNNKDEEHNPRRNQKSHDRLTYPWSRKKRHKQDDCSPGPSSAVYHSATRKDPTCNQATNPSNTTKYKEVKHENVKEQISDNNISTSKVNTKTPRLLIKKDSLRRKHSAKNKPNLERYILLPTLVVRTPSNVKRQKKFNELYHRVLNVQLNNEQNDGMTSESTQKCLNPSKKDIGLNINVILSSSEEDFNRN</sequence>
<proteinExistence type="predicted"/>
<reference evidence="2 3" key="1">
    <citation type="submission" date="2023-11" db="EMBL/GenBank/DDBJ databases">
        <authorList>
            <person name="Hedman E."/>
            <person name="Englund M."/>
            <person name="Stromberg M."/>
            <person name="Nyberg Akerstrom W."/>
            <person name="Nylinder S."/>
            <person name="Jareborg N."/>
            <person name="Kallberg Y."/>
            <person name="Kronander E."/>
        </authorList>
    </citation>
    <scope>NUCLEOTIDE SEQUENCE [LARGE SCALE GENOMIC DNA]</scope>
</reference>
<evidence type="ECO:0000313" key="2">
    <source>
        <dbReference type="EMBL" id="CAK1580103.1"/>
    </source>
</evidence>
<feature type="compositionally biased region" description="Basic and acidic residues" evidence="1">
    <location>
        <begin position="528"/>
        <end position="545"/>
    </location>
</feature>